<accession>A0A3B0YNK8</accession>
<dbReference type="Pfam" id="PF11967">
    <property type="entry name" value="RecO_N"/>
    <property type="match status" value="1"/>
</dbReference>
<reference evidence="8" key="1">
    <citation type="submission" date="2018-06" db="EMBL/GenBank/DDBJ databases">
        <authorList>
            <person name="Zhirakovskaya E."/>
        </authorList>
    </citation>
    <scope>NUCLEOTIDE SEQUENCE</scope>
</reference>
<keyword evidence="3" id="KW-0227">DNA damage</keyword>
<dbReference type="Pfam" id="PF02565">
    <property type="entry name" value="RecO_C"/>
    <property type="match status" value="1"/>
</dbReference>
<dbReference type="NCBIfam" id="TIGR00613">
    <property type="entry name" value="reco"/>
    <property type="match status" value="1"/>
</dbReference>
<dbReference type="GO" id="GO:0006302">
    <property type="term" value="P:double-strand break repair"/>
    <property type="evidence" value="ECO:0007669"/>
    <property type="project" value="TreeGrafter"/>
</dbReference>
<dbReference type="HAMAP" id="MF_00201">
    <property type="entry name" value="RecO"/>
    <property type="match status" value="1"/>
</dbReference>
<dbReference type="GO" id="GO:0006310">
    <property type="term" value="P:DNA recombination"/>
    <property type="evidence" value="ECO:0007669"/>
    <property type="project" value="UniProtKB-KW"/>
</dbReference>
<feature type="domain" description="DNA replication/recombination mediator RecO N-terminal" evidence="7">
    <location>
        <begin position="1"/>
        <end position="74"/>
    </location>
</feature>
<dbReference type="EMBL" id="UOFM01000231">
    <property type="protein sequence ID" value="VAW77703.1"/>
    <property type="molecule type" value="Genomic_DNA"/>
</dbReference>
<evidence type="ECO:0000256" key="6">
    <source>
        <dbReference type="ARBA" id="ARBA00033409"/>
    </source>
</evidence>
<proteinExistence type="inferred from homology"/>
<dbReference type="AlphaFoldDB" id="A0A3B0YNK8"/>
<dbReference type="Gene3D" id="2.40.50.140">
    <property type="entry name" value="Nucleic acid-binding proteins"/>
    <property type="match status" value="1"/>
</dbReference>
<dbReference type="PANTHER" id="PTHR33991">
    <property type="entry name" value="DNA REPAIR PROTEIN RECO"/>
    <property type="match status" value="1"/>
</dbReference>
<evidence type="ECO:0000256" key="1">
    <source>
        <dbReference type="ARBA" id="ARBA00007452"/>
    </source>
</evidence>
<dbReference type="SUPFAM" id="SSF57863">
    <property type="entry name" value="ArfGap/RecO-like zinc finger"/>
    <property type="match status" value="1"/>
</dbReference>
<keyword evidence="5" id="KW-0234">DNA repair</keyword>
<name>A0A3B0YNK8_9ZZZZ</name>
<dbReference type="SUPFAM" id="SSF50249">
    <property type="entry name" value="Nucleic acid-binding proteins"/>
    <property type="match status" value="1"/>
</dbReference>
<dbReference type="GO" id="GO:0043590">
    <property type="term" value="C:bacterial nucleoid"/>
    <property type="evidence" value="ECO:0007669"/>
    <property type="project" value="TreeGrafter"/>
</dbReference>
<evidence type="ECO:0000256" key="3">
    <source>
        <dbReference type="ARBA" id="ARBA00022763"/>
    </source>
</evidence>
<evidence type="ECO:0000313" key="8">
    <source>
        <dbReference type="EMBL" id="VAW77703.1"/>
    </source>
</evidence>
<gene>
    <name evidence="8" type="ORF">MNBD_GAMMA14-2641</name>
</gene>
<dbReference type="PANTHER" id="PTHR33991:SF1">
    <property type="entry name" value="DNA REPAIR PROTEIN RECO"/>
    <property type="match status" value="1"/>
</dbReference>
<organism evidence="8">
    <name type="scientific">hydrothermal vent metagenome</name>
    <dbReference type="NCBI Taxonomy" id="652676"/>
    <lineage>
        <taxon>unclassified sequences</taxon>
        <taxon>metagenomes</taxon>
        <taxon>ecological metagenomes</taxon>
    </lineage>
</organism>
<evidence type="ECO:0000256" key="4">
    <source>
        <dbReference type="ARBA" id="ARBA00023172"/>
    </source>
</evidence>
<sequence length="234" mass="26302">MRVELTPGFVLHQRPYRETSALLEVFTPTHGRVGLVARGVYSPKSRRRGELQAFHALRLSWNERGELGTLIEVEADGPAVNLTGTALYSAFYLNELLVRLLIRHDPHPPLFERYRLALQALSDQPVGLELTLRLFEKQLLQETGYGLLLDVECETGEPVQADRFYDYRLEAGPVEVAEGSGEGFLFPGSSLLALAQEQNIDEKVLRDAKRLMRAALSLYLGGKPLKSRELFVKV</sequence>
<evidence type="ECO:0000256" key="2">
    <source>
        <dbReference type="ARBA" id="ARBA00021310"/>
    </source>
</evidence>
<dbReference type="InterPro" id="IPR022572">
    <property type="entry name" value="DNA_rep/recomb_RecO_N"/>
</dbReference>
<dbReference type="InterPro" id="IPR042242">
    <property type="entry name" value="RecO_C"/>
</dbReference>
<dbReference type="InterPro" id="IPR003717">
    <property type="entry name" value="RecO"/>
</dbReference>
<protein>
    <recommendedName>
        <fullName evidence="2">DNA repair protein RecO</fullName>
    </recommendedName>
    <alternativeName>
        <fullName evidence="6">Recombination protein O</fullName>
    </alternativeName>
</protein>
<dbReference type="InterPro" id="IPR037278">
    <property type="entry name" value="ARFGAP/RecO"/>
</dbReference>
<comment type="similarity">
    <text evidence="1">Belongs to the RecO family.</text>
</comment>
<keyword evidence="4" id="KW-0233">DNA recombination</keyword>
<dbReference type="Gene3D" id="1.20.1440.120">
    <property type="entry name" value="Recombination protein O, C-terminal domain"/>
    <property type="match status" value="1"/>
</dbReference>
<dbReference type="InterPro" id="IPR012340">
    <property type="entry name" value="NA-bd_OB-fold"/>
</dbReference>
<evidence type="ECO:0000256" key="5">
    <source>
        <dbReference type="ARBA" id="ARBA00023204"/>
    </source>
</evidence>
<evidence type="ECO:0000259" key="7">
    <source>
        <dbReference type="Pfam" id="PF11967"/>
    </source>
</evidence>